<evidence type="ECO:0000313" key="10">
    <source>
        <dbReference type="EMBL" id="GGD26473.1"/>
    </source>
</evidence>
<dbReference type="RefSeq" id="WP_188710579.1">
    <property type="nucleotide sequence ID" value="NZ_BMHO01000001.1"/>
</dbReference>
<protein>
    <recommendedName>
        <fullName evidence="1">non-specific serine/threonine protein kinase</fullName>
        <ecNumber evidence="1">2.7.11.1</ecNumber>
    </recommendedName>
</protein>
<proteinExistence type="predicted"/>
<accession>A0A917DCH6</accession>
<dbReference type="EMBL" id="BMHO01000001">
    <property type="protein sequence ID" value="GGD26473.1"/>
    <property type="molecule type" value="Genomic_DNA"/>
</dbReference>
<dbReference type="CDD" id="cd14014">
    <property type="entry name" value="STKc_PknB_like"/>
    <property type="match status" value="1"/>
</dbReference>
<gene>
    <name evidence="10" type="ORF">GCM10010915_03190</name>
</gene>
<dbReference type="PANTHER" id="PTHR43289:SF6">
    <property type="entry name" value="SERINE_THREONINE-PROTEIN KINASE NEKL-3"/>
    <property type="match status" value="1"/>
</dbReference>
<keyword evidence="5 10" id="KW-0418">Kinase</keyword>
<evidence type="ECO:0000256" key="3">
    <source>
        <dbReference type="ARBA" id="ARBA00022679"/>
    </source>
</evidence>
<evidence type="ECO:0000259" key="9">
    <source>
        <dbReference type="PROSITE" id="PS50011"/>
    </source>
</evidence>
<dbReference type="Proteomes" id="UP000633205">
    <property type="component" value="Unassembled WGS sequence"/>
</dbReference>
<keyword evidence="2" id="KW-0723">Serine/threonine-protein kinase</keyword>
<dbReference type="EC" id="2.7.11.1" evidence="1"/>
<dbReference type="InterPro" id="IPR017441">
    <property type="entry name" value="Protein_kinase_ATP_BS"/>
</dbReference>
<evidence type="ECO:0000256" key="2">
    <source>
        <dbReference type="ARBA" id="ARBA00022527"/>
    </source>
</evidence>
<evidence type="ECO:0000256" key="6">
    <source>
        <dbReference type="ARBA" id="ARBA00022840"/>
    </source>
</evidence>
<evidence type="ECO:0000256" key="7">
    <source>
        <dbReference type="PROSITE-ProRule" id="PRU10141"/>
    </source>
</evidence>
<dbReference type="Gene3D" id="1.10.510.10">
    <property type="entry name" value="Transferase(Phosphotransferase) domain 1"/>
    <property type="match status" value="1"/>
</dbReference>
<dbReference type="Pfam" id="PF00069">
    <property type="entry name" value="Pkinase"/>
    <property type="match status" value="1"/>
</dbReference>
<dbReference type="AlphaFoldDB" id="A0A917DCH6"/>
<feature type="domain" description="Protein kinase" evidence="9">
    <location>
        <begin position="8"/>
        <end position="262"/>
    </location>
</feature>
<reference evidence="10" key="1">
    <citation type="journal article" date="2014" name="Int. J. Syst. Evol. Microbiol.">
        <title>Complete genome sequence of Corynebacterium casei LMG S-19264T (=DSM 44701T), isolated from a smear-ripened cheese.</title>
        <authorList>
            <consortium name="US DOE Joint Genome Institute (JGI-PGF)"/>
            <person name="Walter F."/>
            <person name="Albersmeier A."/>
            <person name="Kalinowski J."/>
            <person name="Ruckert C."/>
        </authorList>
    </citation>
    <scope>NUCLEOTIDE SEQUENCE</scope>
    <source>
        <strain evidence="10">CGMCC 1.15152</strain>
    </source>
</reference>
<keyword evidence="3" id="KW-0808">Transferase</keyword>
<reference evidence="10" key="2">
    <citation type="submission" date="2020-09" db="EMBL/GenBank/DDBJ databases">
        <authorList>
            <person name="Sun Q."/>
            <person name="Zhou Y."/>
        </authorList>
    </citation>
    <scope>NUCLEOTIDE SEQUENCE</scope>
    <source>
        <strain evidence="10">CGMCC 1.15152</strain>
    </source>
</reference>
<dbReference type="InterPro" id="IPR011009">
    <property type="entry name" value="Kinase-like_dom_sf"/>
</dbReference>
<sequence length="403" mass="42956">MNWRLSHYRVEDPIGIGSFATVYRAVDERLDDTVAIKILAENHSLNPEIRERFIAEGRSLRRVGGAHVAAIHDIGESAEQQPYLVLEYADRRSLDDRVAWLRDQGWRASPADLLAVARPLAAGVEAVHRARLVHRDLSPRNLLLASGAHSSPGDEGTSGSSLVRDDERLLLADLGMCKDLALNSGLTVAGGTSGFRPPEQDAVGVVNTQADIWAMSALLTWLAEGAAIPPELRRVLSRGMSVRPERRQLGAQAWLREVEAALAPPAPTAPVDSAPAAPADPPRPTRAWRSRAAAIGAVLLALAGALTLGLWLGDEPAPPAAVAGASISISGPSEIDVGEEAIFTATVDGVTSWSWSLPTQRFVTDSAEVTMVATSPGTGEVVLRSRTSDGVELEARHIVRVVE</sequence>
<dbReference type="SUPFAM" id="SSF56112">
    <property type="entry name" value="Protein kinase-like (PK-like)"/>
    <property type="match status" value="1"/>
</dbReference>
<keyword evidence="11" id="KW-1185">Reference proteome</keyword>
<keyword evidence="4 7" id="KW-0547">Nucleotide-binding</keyword>
<keyword evidence="6 7" id="KW-0067">ATP-binding</keyword>
<evidence type="ECO:0000256" key="5">
    <source>
        <dbReference type="ARBA" id="ARBA00022777"/>
    </source>
</evidence>
<dbReference type="InterPro" id="IPR000719">
    <property type="entry name" value="Prot_kinase_dom"/>
</dbReference>
<dbReference type="PANTHER" id="PTHR43289">
    <property type="entry name" value="MITOGEN-ACTIVATED PROTEIN KINASE KINASE KINASE 20-RELATED"/>
    <property type="match status" value="1"/>
</dbReference>
<evidence type="ECO:0000256" key="1">
    <source>
        <dbReference type="ARBA" id="ARBA00012513"/>
    </source>
</evidence>
<dbReference type="PROSITE" id="PS50011">
    <property type="entry name" value="PROTEIN_KINASE_DOM"/>
    <property type="match status" value="1"/>
</dbReference>
<organism evidence="10 11">
    <name type="scientific">Microbacterium faecale</name>
    <dbReference type="NCBI Taxonomy" id="1804630"/>
    <lineage>
        <taxon>Bacteria</taxon>
        <taxon>Bacillati</taxon>
        <taxon>Actinomycetota</taxon>
        <taxon>Actinomycetes</taxon>
        <taxon>Micrococcales</taxon>
        <taxon>Microbacteriaceae</taxon>
        <taxon>Microbacterium</taxon>
    </lineage>
</organism>
<evidence type="ECO:0000313" key="11">
    <source>
        <dbReference type="Proteomes" id="UP000633205"/>
    </source>
</evidence>
<comment type="caution">
    <text evidence="10">The sequence shown here is derived from an EMBL/GenBank/DDBJ whole genome shotgun (WGS) entry which is preliminary data.</text>
</comment>
<evidence type="ECO:0000256" key="8">
    <source>
        <dbReference type="SAM" id="MobiDB-lite"/>
    </source>
</evidence>
<feature type="region of interest" description="Disordered" evidence="8">
    <location>
        <begin position="265"/>
        <end position="287"/>
    </location>
</feature>
<dbReference type="InterPro" id="IPR008266">
    <property type="entry name" value="Tyr_kinase_AS"/>
</dbReference>
<dbReference type="GO" id="GO:0005524">
    <property type="term" value="F:ATP binding"/>
    <property type="evidence" value="ECO:0007669"/>
    <property type="project" value="UniProtKB-UniRule"/>
</dbReference>
<dbReference type="GO" id="GO:0004674">
    <property type="term" value="F:protein serine/threonine kinase activity"/>
    <property type="evidence" value="ECO:0007669"/>
    <property type="project" value="UniProtKB-KW"/>
</dbReference>
<name>A0A917DCH6_9MICO</name>
<evidence type="ECO:0000256" key="4">
    <source>
        <dbReference type="ARBA" id="ARBA00022741"/>
    </source>
</evidence>
<feature type="binding site" evidence="7">
    <location>
        <position position="37"/>
    </location>
    <ligand>
        <name>ATP</name>
        <dbReference type="ChEBI" id="CHEBI:30616"/>
    </ligand>
</feature>
<dbReference type="PROSITE" id="PS00107">
    <property type="entry name" value="PROTEIN_KINASE_ATP"/>
    <property type="match status" value="1"/>
</dbReference>
<dbReference type="PROSITE" id="PS00109">
    <property type="entry name" value="PROTEIN_KINASE_TYR"/>
    <property type="match status" value="1"/>
</dbReference>